<reference evidence="3 4" key="1">
    <citation type="submission" date="2016-11" db="EMBL/GenBank/DDBJ databases">
        <authorList>
            <person name="Jaros S."/>
            <person name="Januszkiewicz K."/>
            <person name="Wedrychowicz H."/>
        </authorList>
    </citation>
    <scope>NUCLEOTIDE SEQUENCE [LARGE SCALE GENOMIC DNA]</scope>
    <source>
        <strain evidence="3 4">DSM 3074</strain>
    </source>
</reference>
<dbReference type="InterPro" id="IPR036812">
    <property type="entry name" value="NAD(P)_OxRdtase_dom_sf"/>
</dbReference>
<evidence type="ECO:0000256" key="1">
    <source>
        <dbReference type="ARBA" id="ARBA00023002"/>
    </source>
</evidence>
<dbReference type="CDD" id="cd19078">
    <property type="entry name" value="AKR_AKR13C1_2"/>
    <property type="match status" value="1"/>
</dbReference>
<dbReference type="InterPro" id="IPR050791">
    <property type="entry name" value="Aldo-Keto_reductase"/>
</dbReference>
<dbReference type="Pfam" id="PF00248">
    <property type="entry name" value="Aldo_ket_red"/>
    <property type="match status" value="1"/>
</dbReference>
<evidence type="ECO:0000313" key="4">
    <source>
        <dbReference type="Proteomes" id="UP000191240"/>
    </source>
</evidence>
<dbReference type="GO" id="GO:0016491">
    <property type="term" value="F:oxidoreductase activity"/>
    <property type="evidence" value="ECO:0007669"/>
    <property type="project" value="UniProtKB-KW"/>
</dbReference>
<keyword evidence="1" id="KW-0560">Oxidoreductase</keyword>
<proteinExistence type="predicted"/>
<dbReference type="SUPFAM" id="SSF51430">
    <property type="entry name" value="NAD(P)-linked oxidoreductase"/>
    <property type="match status" value="1"/>
</dbReference>
<gene>
    <name evidence="3" type="ORF">SAMN02745671_02389</name>
</gene>
<dbReference type="PANTHER" id="PTHR43625:SF77">
    <property type="entry name" value="ALDO-KETO REDUCTASE"/>
    <property type="match status" value="1"/>
</dbReference>
<evidence type="ECO:0000313" key="3">
    <source>
        <dbReference type="EMBL" id="SHJ00832.1"/>
    </source>
</evidence>
<sequence length="338" mass="37479">MGGQAVKYRTLGKDLKVSAVGLGCMGMSHAYGAPADHKEMTNLIAEAVDMGYTFFDTAECYGTDDDPHDNEKLVGEALKPYRDKVIIGTKFGVYFDTSVTAADKPVITDSRPETIRKSLEGSLKRLQTDHIDIYYQHRQDANVPVEEVAGVMADLIQEGKILHWGLSEVNEDTIRRAHKVCPVTAVQNRYSMMARHYEPLFPVLEELSIGLVAFSPMANGLLTTAYGKDDKFDAKTDYRSTMPQFTAEAMEKNRELFALLKHTAEEKGATPAQISLAWMIEKKPWIVPIPGTKQLSRLEENGKSADITLTALEVKALDEALDHMEMSAVYGGAQVKTR</sequence>
<dbReference type="InterPro" id="IPR023210">
    <property type="entry name" value="NADP_OxRdtase_dom"/>
</dbReference>
<evidence type="ECO:0000259" key="2">
    <source>
        <dbReference type="Pfam" id="PF00248"/>
    </source>
</evidence>
<dbReference type="Gene3D" id="3.20.20.100">
    <property type="entry name" value="NADP-dependent oxidoreductase domain"/>
    <property type="match status" value="1"/>
</dbReference>
<organism evidence="3 4">
    <name type="scientific">Anaerovibrio lipolyticus DSM 3074</name>
    <dbReference type="NCBI Taxonomy" id="1120997"/>
    <lineage>
        <taxon>Bacteria</taxon>
        <taxon>Bacillati</taxon>
        <taxon>Bacillota</taxon>
        <taxon>Negativicutes</taxon>
        <taxon>Selenomonadales</taxon>
        <taxon>Selenomonadaceae</taxon>
        <taxon>Anaerovibrio</taxon>
    </lineage>
</organism>
<name>A0A1M6FT06_9FIRM</name>
<dbReference type="PANTHER" id="PTHR43625">
    <property type="entry name" value="AFLATOXIN B1 ALDEHYDE REDUCTASE"/>
    <property type="match status" value="1"/>
</dbReference>
<accession>A0A1M6FT06</accession>
<feature type="domain" description="NADP-dependent oxidoreductase" evidence="2">
    <location>
        <begin position="20"/>
        <end position="321"/>
    </location>
</feature>
<dbReference type="Proteomes" id="UP000191240">
    <property type="component" value="Unassembled WGS sequence"/>
</dbReference>
<protein>
    <submittedName>
        <fullName evidence="3">Predicted oxidoreductase</fullName>
    </submittedName>
</protein>
<dbReference type="EMBL" id="FQYW01000023">
    <property type="protein sequence ID" value="SHJ00832.1"/>
    <property type="molecule type" value="Genomic_DNA"/>
</dbReference>
<dbReference type="GO" id="GO:0005737">
    <property type="term" value="C:cytoplasm"/>
    <property type="evidence" value="ECO:0007669"/>
    <property type="project" value="TreeGrafter"/>
</dbReference>
<dbReference type="AlphaFoldDB" id="A0A1M6FT06"/>